<dbReference type="STRING" id="1612624.ADU59_26095"/>
<dbReference type="RefSeq" id="WP_068958137.1">
    <property type="nucleotide sequence ID" value="NZ_LGLV01000019.1"/>
</dbReference>
<evidence type="ECO:0000313" key="1">
    <source>
        <dbReference type="EMBL" id="OBZ92527.1"/>
    </source>
</evidence>
<comment type="caution">
    <text evidence="1">The sequence shown here is derived from an EMBL/GenBank/DDBJ whole genome shotgun (WGS) entry which is preliminary data.</text>
</comment>
<gene>
    <name evidence="1" type="ORF">ADU59_26095</name>
</gene>
<organism evidence="1 2">
    <name type="scientific">Pararhizobium polonicum</name>
    <dbReference type="NCBI Taxonomy" id="1612624"/>
    <lineage>
        <taxon>Bacteria</taxon>
        <taxon>Pseudomonadati</taxon>
        <taxon>Pseudomonadota</taxon>
        <taxon>Alphaproteobacteria</taxon>
        <taxon>Hyphomicrobiales</taxon>
        <taxon>Rhizobiaceae</taxon>
        <taxon>Rhizobium/Agrobacterium group</taxon>
        <taxon>Pararhizobium</taxon>
    </lineage>
</organism>
<sequence length="106" mass="12191">MSPLEQKFEAAMFDIYRRAKSEAKYTATIFLSMLNDRGGLATAKTLVNAEAQSQGYTALMFANRLDLTVEALVVEDRRWHSLFLPEEISKAKKRLQDNQYVVKMRN</sequence>
<reference evidence="1 2" key="1">
    <citation type="journal article" date="2016" name="Syst. Appl. Microbiol.">
        <title>Pararhizobium polonicum sp. nov. isolated from tumors on stone fruit rootstocks.</title>
        <authorList>
            <person name="Pulawska J."/>
            <person name="Kuzmanovic N."/>
            <person name="Willems A."/>
            <person name="Pothier J.F."/>
        </authorList>
    </citation>
    <scope>NUCLEOTIDE SEQUENCE [LARGE SCALE GENOMIC DNA]</scope>
    <source>
        <strain evidence="1 2">F5.1</strain>
    </source>
</reference>
<keyword evidence="2" id="KW-1185">Reference proteome</keyword>
<dbReference type="OrthoDB" id="9787127at2"/>
<dbReference type="Proteomes" id="UP000093111">
    <property type="component" value="Unassembled WGS sequence"/>
</dbReference>
<evidence type="ECO:0000313" key="2">
    <source>
        <dbReference type="Proteomes" id="UP000093111"/>
    </source>
</evidence>
<proteinExistence type="predicted"/>
<accession>A0A1C7NU37</accession>
<name>A0A1C7NU37_9HYPH</name>
<dbReference type="EMBL" id="LGLV01000019">
    <property type="protein sequence ID" value="OBZ92527.1"/>
    <property type="molecule type" value="Genomic_DNA"/>
</dbReference>
<dbReference type="AlphaFoldDB" id="A0A1C7NU37"/>
<protein>
    <submittedName>
        <fullName evidence="1">Uncharacterized protein</fullName>
    </submittedName>
</protein>